<name>A0A848KN52_9ACTN</name>
<dbReference type="EMBL" id="JABBNB010000004">
    <property type="protein sequence ID" value="NMO00484.1"/>
    <property type="molecule type" value="Genomic_DNA"/>
</dbReference>
<dbReference type="NCBIfam" id="TIGR03696">
    <property type="entry name" value="Rhs_assc_core"/>
    <property type="match status" value="1"/>
</dbReference>
<dbReference type="AlphaFoldDB" id="A0A848KN52"/>
<organism evidence="2 3">
    <name type="scientific">Gordonia asplenii</name>
    <dbReference type="NCBI Taxonomy" id="2725283"/>
    <lineage>
        <taxon>Bacteria</taxon>
        <taxon>Bacillati</taxon>
        <taxon>Actinomycetota</taxon>
        <taxon>Actinomycetes</taxon>
        <taxon>Mycobacteriales</taxon>
        <taxon>Gordoniaceae</taxon>
        <taxon>Gordonia</taxon>
    </lineage>
</organism>
<evidence type="ECO:0000313" key="2">
    <source>
        <dbReference type="EMBL" id="NMO00484.1"/>
    </source>
</evidence>
<dbReference type="PANTHER" id="PTHR32305:SF15">
    <property type="entry name" value="PROTEIN RHSA-RELATED"/>
    <property type="match status" value="1"/>
</dbReference>
<dbReference type="PANTHER" id="PTHR32305">
    <property type="match status" value="1"/>
</dbReference>
<feature type="compositionally biased region" description="Basic and acidic residues" evidence="1">
    <location>
        <begin position="153"/>
        <end position="169"/>
    </location>
</feature>
<protein>
    <submittedName>
        <fullName evidence="2">RHS repeat-associated core domain-containing protein</fullName>
    </submittedName>
</protein>
<proteinExistence type="predicted"/>
<comment type="caution">
    <text evidence="2">The sequence shown here is derived from an EMBL/GenBank/DDBJ whole genome shotgun (WGS) entry which is preliminary data.</text>
</comment>
<dbReference type="Proteomes" id="UP000550729">
    <property type="component" value="Unassembled WGS sequence"/>
</dbReference>
<dbReference type="InterPro" id="IPR022385">
    <property type="entry name" value="Rhs_assc_core"/>
</dbReference>
<feature type="region of interest" description="Disordered" evidence="1">
    <location>
        <begin position="150"/>
        <end position="169"/>
    </location>
</feature>
<reference evidence="2 3" key="1">
    <citation type="submission" date="2020-04" db="EMBL/GenBank/DDBJ databases">
        <title>Gordonia sp. nov. TBRC 11910.</title>
        <authorList>
            <person name="Suriyachadkun C."/>
        </authorList>
    </citation>
    <scope>NUCLEOTIDE SEQUENCE [LARGE SCALE GENOMIC DNA]</scope>
    <source>
        <strain evidence="2 3">TBRC 11910</strain>
    </source>
</reference>
<evidence type="ECO:0000313" key="3">
    <source>
        <dbReference type="Proteomes" id="UP000550729"/>
    </source>
</evidence>
<dbReference type="Gene3D" id="2.180.10.10">
    <property type="entry name" value="RHS repeat-associated core"/>
    <property type="match status" value="1"/>
</dbReference>
<evidence type="ECO:0000256" key="1">
    <source>
        <dbReference type="SAM" id="MobiDB-lite"/>
    </source>
</evidence>
<sequence>MGNLVSCCTDAMRGHDRSHTTCLTFRLQCYQVSCGPDQNCGKDEISVSVWGQTRWVGASTVLRFAGQQYDAETGLHYNRYRYCKPVTSAYTSTDPLGAGPNPASATAYVHNPYTWIDPLGLKSVWARQRLEGRQGSRARCTGPCVKELGGCRQRGDSQRSRKTNEVTRP</sequence>
<gene>
    <name evidence="2" type="ORF">HH308_04555</name>
</gene>
<dbReference type="InterPro" id="IPR050708">
    <property type="entry name" value="T6SS_VgrG/RHS"/>
</dbReference>
<keyword evidence="3" id="KW-1185">Reference proteome</keyword>
<accession>A0A848KN52</accession>